<evidence type="ECO:0000313" key="3">
    <source>
        <dbReference type="Proteomes" id="UP000228921"/>
    </source>
</evidence>
<dbReference type="Proteomes" id="UP000228921">
    <property type="component" value="Unassembled WGS sequence"/>
</dbReference>
<name>A0A2M8P1T7_9CHLR</name>
<sequence>MSETRQHPFEDDWRECLLAHYRWIVERQEYKIEATVRELLLKVGVPEARFADIRPALPEPEPEPPPALPAEPEPPAETPPESEPPPPPPKKPQPKQLSFF</sequence>
<feature type="region of interest" description="Disordered" evidence="1">
    <location>
        <begin position="52"/>
        <end position="100"/>
    </location>
</feature>
<organism evidence="2 3">
    <name type="scientific">Candidatus Thermofonsia Clade 1 bacterium</name>
    <dbReference type="NCBI Taxonomy" id="2364210"/>
    <lineage>
        <taxon>Bacteria</taxon>
        <taxon>Bacillati</taxon>
        <taxon>Chloroflexota</taxon>
        <taxon>Candidatus Thermofontia</taxon>
        <taxon>Candidatus Thermofonsia Clade 1</taxon>
    </lineage>
</organism>
<reference evidence="2 3" key="1">
    <citation type="submission" date="2017-11" db="EMBL/GenBank/DDBJ databases">
        <title>Evolution of Phototrophy in the Chloroflexi Phylum Driven by Horizontal Gene Transfer.</title>
        <authorList>
            <person name="Ward L.M."/>
            <person name="Hemp J."/>
            <person name="Shih P.M."/>
            <person name="Mcglynn S.E."/>
            <person name="Fischer W."/>
        </authorList>
    </citation>
    <scope>NUCLEOTIDE SEQUENCE [LARGE SCALE GENOMIC DNA]</scope>
    <source>
        <strain evidence="2">CP2_2F</strain>
    </source>
</reference>
<dbReference type="EMBL" id="PGTK01000003">
    <property type="protein sequence ID" value="PJF31513.1"/>
    <property type="molecule type" value="Genomic_DNA"/>
</dbReference>
<dbReference type="AlphaFoldDB" id="A0A2M8P1T7"/>
<evidence type="ECO:0000256" key="1">
    <source>
        <dbReference type="SAM" id="MobiDB-lite"/>
    </source>
</evidence>
<feature type="compositionally biased region" description="Pro residues" evidence="1">
    <location>
        <begin position="57"/>
        <end position="91"/>
    </location>
</feature>
<gene>
    <name evidence="2" type="ORF">CUN51_04065</name>
</gene>
<evidence type="ECO:0000313" key="2">
    <source>
        <dbReference type="EMBL" id="PJF31513.1"/>
    </source>
</evidence>
<protein>
    <submittedName>
        <fullName evidence="2">Uncharacterized protein</fullName>
    </submittedName>
</protein>
<comment type="caution">
    <text evidence="2">The sequence shown here is derived from an EMBL/GenBank/DDBJ whole genome shotgun (WGS) entry which is preliminary data.</text>
</comment>
<accession>A0A2M8P1T7</accession>
<proteinExistence type="predicted"/>